<evidence type="ECO:0000256" key="5">
    <source>
        <dbReference type="ARBA" id="ARBA00011996"/>
    </source>
</evidence>
<dbReference type="Gene3D" id="3.30.1490.20">
    <property type="entry name" value="ATP-grasp fold, A domain"/>
    <property type="match status" value="1"/>
</dbReference>
<dbReference type="STRING" id="483547.GSUB_03670"/>
<dbReference type="InterPro" id="IPR006319">
    <property type="entry name" value="PEP_synth"/>
</dbReference>
<name>A0A0B5FCD0_9BACT</name>
<comment type="function">
    <text evidence="2">Catalyzes the phosphorylation of pyruvate to phosphoenolpyruvate.</text>
</comment>
<evidence type="ECO:0000313" key="17">
    <source>
        <dbReference type="Proteomes" id="UP000035036"/>
    </source>
</evidence>
<evidence type="ECO:0000256" key="7">
    <source>
        <dbReference type="ARBA" id="ARBA00022679"/>
    </source>
</evidence>
<comment type="similarity">
    <text evidence="4">Belongs to the PEP-utilizing enzyme family.</text>
</comment>
<accession>A0A0B5FCD0</accession>
<dbReference type="Proteomes" id="UP000035036">
    <property type="component" value="Chromosome"/>
</dbReference>
<dbReference type="GO" id="GO:0046872">
    <property type="term" value="F:metal ion binding"/>
    <property type="evidence" value="ECO:0007669"/>
    <property type="project" value="UniProtKB-KW"/>
</dbReference>
<organism evidence="16 17">
    <name type="scientific">Geoalkalibacter subterraneus</name>
    <dbReference type="NCBI Taxonomy" id="483547"/>
    <lineage>
        <taxon>Bacteria</taxon>
        <taxon>Pseudomonadati</taxon>
        <taxon>Thermodesulfobacteriota</taxon>
        <taxon>Desulfuromonadia</taxon>
        <taxon>Desulfuromonadales</taxon>
        <taxon>Geoalkalibacteraceae</taxon>
        <taxon>Geoalkalibacter</taxon>
    </lineage>
</organism>
<dbReference type="PANTHER" id="PTHR43030">
    <property type="entry name" value="PHOSPHOENOLPYRUVATE SYNTHASE"/>
    <property type="match status" value="1"/>
</dbReference>
<dbReference type="GO" id="GO:0008986">
    <property type="term" value="F:pyruvate, water dikinase activity"/>
    <property type="evidence" value="ECO:0007669"/>
    <property type="project" value="UniProtKB-EC"/>
</dbReference>
<dbReference type="InterPro" id="IPR002192">
    <property type="entry name" value="PPDK_AMP/ATP-bd"/>
</dbReference>
<dbReference type="PANTHER" id="PTHR43030:SF1">
    <property type="entry name" value="PHOSPHOENOLPYRUVATE SYNTHASE"/>
    <property type="match status" value="1"/>
</dbReference>
<dbReference type="OrthoDB" id="9812167at2"/>
<evidence type="ECO:0000256" key="13">
    <source>
        <dbReference type="ARBA" id="ARBA00033470"/>
    </source>
</evidence>
<keyword evidence="9" id="KW-0547">Nucleotide-binding</keyword>
<evidence type="ECO:0000256" key="2">
    <source>
        <dbReference type="ARBA" id="ARBA00002988"/>
    </source>
</evidence>
<evidence type="ECO:0000256" key="8">
    <source>
        <dbReference type="ARBA" id="ARBA00022723"/>
    </source>
</evidence>
<proteinExistence type="inferred from homology"/>
<evidence type="ECO:0000256" key="1">
    <source>
        <dbReference type="ARBA" id="ARBA00001946"/>
    </source>
</evidence>
<dbReference type="SUPFAM" id="SSF56059">
    <property type="entry name" value="Glutathione synthetase ATP-binding domain-like"/>
    <property type="match status" value="1"/>
</dbReference>
<keyword evidence="8" id="KW-0479">Metal-binding</keyword>
<comment type="pathway">
    <text evidence="3">Carbohydrate biosynthesis; gluconeogenesis.</text>
</comment>
<feature type="domain" description="Pyruvate phosphate dikinase AMP/ATP-binding" evidence="15">
    <location>
        <begin position="295"/>
        <end position="677"/>
    </location>
</feature>
<evidence type="ECO:0000256" key="4">
    <source>
        <dbReference type="ARBA" id="ARBA00007837"/>
    </source>
</evidence>
<keyword evidence="12" id="KW-0460">Magnesium</keyword>
<evidence type="ECO:0000256" key="6">
    <source>
        <dbReference type="ARBA" id="ARBA00021623"/>
    </source>
</evidence>
<dbReference type="KEGG" id="gsb:GSUB_03670"/>
<protein>
    <recommendedName>
        <fullName evidence="6">Phosphoenolpyruvate synthase</fullName>
        <ecNumber evidence="5">2.7.9.2</ecNumber>
    </recommendedName>
    <alternativeName>
        <fullName evidence="13">Pyruvate, water dikinase</fullName>
    </alternativeName>
</protein>
<keyword evidence="11" id="KW-0067">ATP-binding</keyword>
<reference evidence="16 17" key="1">
    <citation type="journal article" date="2015" name="Genome Announc.">
        <title>Genomes of Geoalkalibacter ferrihydriticus Z-0531T and Geoalkalibacter subterraneus Red1T, Two Haloalkaliphilic Metal-Reducing Deltaproteobacteria.</title>
        <authorList>
            <person name="Badalamenti J.P."/>
            <person name="Krajmalnik-Brown R."/>
            <person name="Torres C.I."/>
            <person name="Bond D.R."/>
        </authorList>
    </citation>
    <scope>NUCLEOTIDE SEQUENCE [LARGE SCALE GENOMIC DNA]</scope>
    <source>
        <strain evidence="16 17">Red1</strain>
    </source>
</reference>
<comment type="catalytic activity">
    <reaction evidence="14">
        <text>pyruvate + ATP + H2O = phosphoenolpyruvate + AMP + phosphate + 2 H(+)</text>
        <dbReference type="Rhea" id="RHEA:11364"/>
        <dbReference type="ChEBI" id="CHEBI:15361"/>
        <dbReference type="ChEBI" id="CHEBI:15377"/>
        <dbReference type="ChEBI" id="CHEBI:15378"/>
        <dbReference type="ChEBI" id="CHEBI:30616"/>
        <dbReference type="ChEBI" id="CHEBI:43474"/>
        <dbReference type="ChEBI" id="CHEBI:58702"/>
        <dbReference type="ChEBI" id="CHEBI:456215"/>
        <dbReference type="EC" id="2.7.9.2"/>
    </reaction>
</comment>
<comment type="cofactor">
    <cofactor evidence="1">
        <name>Mg(2+)</name>
        <dbReference type="ChEBI" id="CHEBI:18420"/>
    </cofactor>
</comment>
<keyword evidence="10" id="KW-0418">Kinase</keyword>
<dbReference type="GO" id="GO:0005524">
    <property type="term" value="F:ATP binding"/>
    <property type="evidence" value="ECO:0007669"/>
    <property type="project" value="UniProtKB-KW"/>
</dbReference>
<dbReference type="EMBL" id="CP010311">
    <property type="protein sequence ID" value="AJF05837.1"/>
    <property type="molecule type" value="Genomic_DNA"/>
</dbReference>
<evidence type="ECO:0000256" key="14">
    <source>
        <dbReference type="ARBA" id="ARBA00047700"/>
    </source>
</evidence>
<evidence type="ECO:0000259" key="15">
    <source>
        <dbReference type="Pfam" id="PF01326"/>
    </source>
</evidence>
<evidence type="ECO:0000256" key="3">
    <source>
        <dbReference type="ARBA" id="ARBA00004742"/>
    </source>
</evidence>
<dbReference type="Pfam" id="PF01326">
    <property type="entry name" value="PPDK_N"/>
    <property type="match status" value="1"/>
</dbReference>
<keyword evidence="17" id="KW-1185">Reference proteome</keyword>
<evidence type="ECO:0000313" key="16">
    <source>
        <dbReference type="EMBL" id="AJF05837.1"/>
    </source>
</evidence>
<sequence length="863" mass="98826">MTDAEKIPTGLPRLDTVLDGLRLGDNVVWSVDHIEDYQRFVTPFAESALAEKRTVIYMRFGSHPPLLTAQEGLTIHELDPRQGFETFAARIHAIITEAGHGAFYIFDSLSDLLSAWATDQMVGNFFWVTCPYLFELDTVAYFALIRDRHSLKTIARIRDTTQVLLDVLTADGKIHIHPLKVWQRHSPTMFLPHLMKDDDVIPLANSHEATSLLSRFSPSNPDTARRHLDHWYRLFLQAEKLVADDDAEDERREMIRHLCRHLMGRDERMLKLATKYFSLEDLLTIKSRMIGTGFIGGKTVGMLLARDILLNDPDFDWAAHLEPHDSFFVGSNVYYSYIVHNGMWPLYMRQKTSEGYFEAAAKLRGKMLEGQFPDDIRDGFRQMLEYFGQYPIIVRSSSLLEDGFGNAFAGKYDSFFCVNQGSPEQRLTQFEDNVRRIFASAMSEDALTYRRQRGLEKLDEQMALLVQRVSGGYRENWYFPELAGVGVSYNTFVWDKGMDPRAGMLRLVLGLGTRAVDRVEGDYPRLVALDAPSKRPHHGVEDARRFTQRDVDVLDISRNAPETVSLLRLANSESRLPLDLFAIRDDEVTRRMEERGRKGEKAWLLTFDGLLSKTPFCETMQRLLKTLEKAYDYPVDTEFTVNFTEDGTPRINVVQCRPLQTRGERQRVDIPEQVDEERLLFRSKGNFMGGNINLELSQIIWVEPEAYSRLSLSDKHEVARLIGRLNRRIGERENEPTLLMGPGRWGTSTPSLGVPITFSEINNMAALSEVAFSAEGLMPELSFGSHFFQDLVEADIFYLALFPESPRVMFNRAWLERQPNNLEGLMPASSRFRNVVKVCRLKQGGFRLLADVVSQRLICTLPE</sequence>
<dbReference type="AlphaFoldDB" id="A0A0B5FCD0"/>
<dbReference type="RefSeq" id="WP_040199232.1">
    <property type="nucleotide sequence ID" value="NZ_CP010311.1"/>
</dbReference>
<evidence type="ECO:0000256" key="9">
    <source>
        <dbReference type="ARBA" id="ARBA00022741"/>
    </source>
</evidence>
<dbReference type="HOGENOM" id="CLU_015408_0_0_7"/>
<evidence type="ECO:0000256" key="11">
    <source>
        <dbReference type="ARBA" id="ARBA00022840"/>
    </source>
</evidence>
<dbReference type="EC" id="2.7.9.2" evidence="5"/>
<evidence type="ECO:0000256" key="10">
    <source>
        <dbReference type="ARBA" id="ARBA00022777"/>
    </source>
</evidence>
<keyword evidence="16" id="KW-0670">Pyruvate</keyword>
<dbReference type="InterPro" id="IPR013815">
    <property type="entry name" value="ATP_grasp_subdomain_1"/>
</dbReference>
<evidence type="ECO:0000256" key="12">
    <source>
        <dbReference type="ARBA" id="ARBA00022842"/>
    </source>
</evidence>
<keyword evidence="7" id="KW-0808">Transferase</keyword>
<gene>
    <name evidence="16" type="ORF">GSUB_03670</name>
</gene>